<dbReference type="EMBL" id="MFJN01000005">
    <property type="protein sequence ID" value="OGG22325.1"/>
    <property type="molecule type" value="Genomic_DNA"/>
</dbReference>
<name>A0A1F6ACB4_9BACT</name>
<accession>A0A1F6ACB4</accession>
<dbReference type="AlphaFoldDB" id="A0A1F6ACB4"/>
<reference evidence="1 2" key="1">
    <citation type="journal article" date="2016" name="Nat. Commun.">
        <title>Thousands of microbial genomes shed light on interconnected biogeochemical processes in an aquifer system.</title>
        <authorList>
            <person name="Anantharaman K."/>
            <person name="Brown C.T."/>
            <person name="Hug L.A."/>
            <person name="Sharon I."/>
            <person name="Castelle C.J."/>
            <person name="Probst A.J."/>
            <person name="Thomas B.C."/>
            <person name="Singh A."/>
            <person name="Wilkins M.J."/>
            <person name="Karaoz U."/>
            <person name="Brodie E.L."/>
            <person name="Williams K.H."/>
            <person name="Hubbard S.S."/>
            <person name="Banfield J.F."/>
        </authorList>
    </citation>
    <scope>NUCLEOTIDE SEQUENCE [LARGE SCALE GENOMIC DNA]</scope>
</reference>
<dbReference type="STRING" id="1798384.A3D03_03455"/>
<proteinExistence type="predicted"/>
<evidence type="ECO:0000313" key="1">
    <source>
        <dbReference type="EMBL" id="OGG22325.1"/>
    </source>
</evidence>
<sequence>MIRTQVYLPEETHHLLMKLARRKGTSFSQLVREGVDVVVRKTYGKLTPQKRALKFFAHFPNKWRVKLSDSAVDLIRKERD</sequence>
<dbReference type="Proteomes" id="UP000177092">
    <property type="component" value="Unassembled WGS sequence"/>
</dbReference>
<dbReference type="GO" id="GO:0006355">
    <property type="term" value="P:regulation of DNA-templated transcription"/>
    <property type="evidence" value="ECO:0007669"/>
    <property type="project" value="InterPro"/>
</dbReference>
<organism evidence="1 2">
    <name type="scientific">Candidatus Gottesmanbacteria bacterium RIFCSPHIGHO2_02_FULL_40_13</name>
    <dbReference type="NCBI Taxonomy" id="1798384"/>
    <lineage>
        <taxon>Bacteria</taxon>
        <taxon>Candidatus Gottesmaniibacteriota</taxon>
    </lineage>
</organism>
<comment type="caution">
    <text evidence="1">The sequence shown here is derived from an EMBL/GenBank/DDBJ whole genome shotgun (WGS) entry which is preliminary data.</text>
</comment>
<evidence type="ECO:0000313" key="2">
    <source>
        <dbReference type="Proteomes" id="UP000177092"/>
    </source>
</evidence>
<evidence type="ECO:0008006" key="3">
    <source>
        <dbReference type="Google" id="ProtNLM"/>
    </source>
</evidence>
<dbReference type="SUPFAM" id="SSF47598">
    <property type="entry name" value="Ribbon-helix-helix"/>
    <property type="match status" value="1"/>
</dbReference>
<gene>
    <name evidence="1" type="ORF">A3D03_03455</name>
</gene>
<dbReference type="InterPro" id="IPR010985">
    <property type="entry name" value="Ribbon_hlx_hlx"/>
</dbReference>
<protein>
    <recommendedName>
        <fullName evidence="3">Ribbon-helix-helix protein CopG domain-containing protein</fullName>
    </recommendedName>
</protein>
<dbReference type="CDD" id="cd21631">
    <property type="entry name" value="RHH_CopG_NikR-like"/>
    <property type="match status" value="1"/>
</dbReference>